<dbReference type="EMBL" id="CAKJTI010000001">
    <property type="protein sequence ID" value="CAG9610965.1"/>
    <property type="molecule type" value="Genomic_DNA"/>
</dbReference>
<feature type="chain" id="PRO_5045672210" description="Lipoprotein" evidence="1">
    <location>
        <begin position="24"/>
        <end position="247"/>
    </location>
</feature>
<evidence type="ECO:0008006" key="4">
    <source>
        <dbReference type="Google" id="ProtNLM"/>
    </source>
</evidence>
<reference evidence="2 3" key="1">
    <citation type="submission" date="2021-10" db="EMBL/GenBank/DDBJ databases">
        <authorList>
            <person name="Criscuolo A."/>
        </authorList>
    </citation>
    <scope>NUCLEOTIDE SEQUENCE [LARGE SCALE GENOMIC DNA]</scope>
    <source>
        <strain evidence="3">CIP 111899</strain>
    </source>
</reference>
<dbReference type="RefSeq" id="WP_230573316.1">
    <property type="nucleotide sequence ID" value="NZ_CAKJTI010000001.1"/>
</dbReference>
<dbReference type="PROSITE" id="PS51257">
    <property type="entry name" value="PROKAR_LIPOPROTEIN"/>
    <property type="match status" value="1"/>
</dbReference>
<evidence type="ECO:0000256" key="1">
    <source>
        <dbReference type="SAM" id="SignalP"/>
    </source>
</evidence>
<dbReference type="Proteomes" id="UP000789423">
    <property type="component" value="Unassembled WGS sequence"/>
</dbReference>
<accession>A0ABN7ZRZ9</accession>
<gene>
    <name evidence="2" type="ORF">BACCIP111899_00137</name>
</gene>
<keyword evidence="1" id="KW-0732">Signal</keyword>
<proteinExistence type="predicted"/>
<name>A0ABN7ZRZ9_9BACI</name>
<protein>
    <recommendedName>
        <fullName evidence="4">Lipoprotein</fullName>
    </recommendedName>
</protein>
<feature type="signal peptide" evidence="1">
    <location>
        <begin position="1"/>
        <end position="23"/>
    </location>
</feature>
<keyword evidence="3" id="KW-1185">Reference proteome</keyword>
<comment type="caution">
    <text evidence="2">The sequence shown here is derived from an EMBL/GenBank/DDBJ whole genome shotgun (WGS) entry which is preliminary data.</text>
</comment>
<evidence type="ECO:0000313" key="2">
    <source>
        <dbReference type="EMBL" id="CAG9610965.1"/>
    </source>
</evidence>
<organism evidence="2 3">
    <name type="scientific">Bacillus rhizoplanae</name>
    <dbReference type="NCBI Taxonomy" id="2880966"/>
    <lineage>
        <taxon>Bacteria</taxon>
        <taxon>Bacillati</taxon>
        <taxon>Bacillota</taxon>
        <taxon>Bacilli</taxon>
        <taxon>Bacillales</taxon>
        <taxon>Bacillaceae</taxon>
        <taxon>Bacillus</taxon>
    </lineage>
</organism>
<sequence length="247" mass="28186">MKIWNVFCILCSFVIVLSGCAQHEKVKQPKKQAIPETNEYGGIQLTKVGQEIKEKNWGTLKLEQIKHVNETFTVGTMKIYVENVRVITLSNMEDETKEMLEMYTKLSPEEVQRRLGETLDQAEAEWYASLSGQDIGDTAKYVEITYKVENTGDKEMQFFSMNDVTVNETQQFHVPKQNFLYAEDTFVGTKSVTREDYSSGEIREGLIGLLLSDNNEKIKRISFTTDVLATGDTHQKIAEPQTFTISL</sequence>
<evidence type="ECO:0000313" key="3">
    <source>
        <dbReference type="Proteomes" id="UP000789423"/>
    </source>
</evidence>